<dbReference type="KEGG" id="rga:RGR602_CH03480"/>
<evidence type="ECO:0000256" key="4">
    <source>
        <dbReference type="ARBA" id="ARBA00022692"/>
    </source>
</evidence>
<evidence type="ECO:0000256" key="7">
    <source>
        <dbReference type="RuleBase" id="RU365041"/>
    </source>
</evidence>
<comment type="subcellular location">
    <subcellularLocation>
        <location evidence="7">Cell inner membrane</location>
        <topology evidence="7">Multi-pass membrane protein</topology>
    </subcellularLocation>
    <subcellularLocation>
        <location evidence="1">Cell membrane</location>
        <topology evidence="1">Multi-pass membrane protein</topology>
    </subcellularLocation>
</comment>
<accession>A0A0B4X8E6</accession>
<dbReference type="HOGENOM" id="CLU_079292_1_0_5"/>
<dbReference type="RefSeq" id="WP_039846093.1">
    <property type="nucleotide sequence ID" value="NZ_CP006877.1"/>
</dbReference>
<keyword evidence="6 7" id="KW-0472">Membrane</keyword>
<feature type="transmembrane region" description="Helical" evidence="7">
    <location>
        <begin position="135"/>
        <end position="152"/>
    </location>
</feature>
<evidence type="ECO:0000259" key="8">
    <source>
        <dbReference type="Pfam" id="PF02308"/>
    </source>
</evidence>
<proteinExistence type="inferred from homology"/>
<keyword evidence="7" id="KW-0997">Cell inner membrane</keyword>
<dbReference type="Proteomes" id="UP000031368">
    <property type="component" value="Chromosome"/>
</dbReference>
<feature type="transmembrane region" description="Helical" evidence="7">
    <location>
        <begin position="14"/>
        <end position="34"/>
    </location>
</feature>
<dbReference type="GO" id="GO:0005886">
    <property type="term" value="C:plasma membrane"/>
    <property type="evidence" value="ECO:0007669"/>
    <property type="project" value="UniProtKB-SubCell"/>
</dbReference>
<evidence type="ECO:0000256" key="2">
    <source>
        <dbReference type="ARBA" id="ARBA00009298"/>
    </source>
</evidence>
<comment type="similarity">
    <text evidence="2 7">Belongs to the MgtC/SapB family.</text>
</comment>
<dbReference type="PANTHER" id="PTHR33778">
    <property type="entry name" value="PROTEIN MGTC"/>
    <property type="match status" value="1"/>
</dbReference>
<organism evidence="9 10">
    <name type="scientific">Rhizobium gallicum bv. gallicum R602sp</name>
    <dbReference type="NCBI Taxonomy" id="1041138"/>
    <lineage>
        <taxon>Bacteria</taxon>
        <taxon>Pseudomonadati</taxon>
        <taxon>Pseudomonadota</taxon>
        <taxon>Alphaproteobacteria</taxon>
        <taxon>Hyphomicrobiales</taxon>
        <taxon>Rhizobiaceae</taxon>
        <taxon>Rhizobium/Agrobacterium group</taxon>
        <taxon>Rhizobium</taxon>
    </lineage>
</organism>
<dbReference type="EMBL" id="CP006877">
    <property type="protein sequence ID" value="AJD42787.1"/>
    <property type="molecule type" value="Genomic_DNA"/>
</dbReference>
<dbReference type="AlphaFoldDB" id="A0A0B4X8E6"/>
<sequence>MDIVFADMFPESRIHYPVIFARLIGAIVLGGIIGFEREAQNHAAGLRTHILVSLAAALFGIISIESVHMPGFANDQQVRIDPLRVIEAVTAGVAFLAAGMIVFSRGRVKGLTTGAGMWLSGAIGLAMGFGYWPVAFFATAAAVCVLFALGKMEQRLERNSGKQPPPEGDTDS</sequence>
<dbReference type="InterPro" id="IPR049177">
    <property type="entry name" value="MgtC_SapB_SrpB_YhiD_N"/>
</dbReference>
<evidence type="ECO:0000256" key="6">
    <source>
        <dbReference type="ARBA" id="ARBA00023136"/>
    </source>
</evidence>
<feature type="transmembrane region" description="Helical" evidence="7">
    <location>
        <begin position="46"/>
        <end position="64"/>
    </location>
</feature>
<keyword evidence="5 7" id="KW-1133">Transmembrane helix</keyword>
<evidence type="ECO:0000313" key="10">
    <source>
        <dbReference type="Proteomes" id="UP000031368"/>
    </source>
</evidence>
<dbReference type="Pfam" id="PF02308">
    <property type="entry name" value="MgtC"/>
    <property type="match status" value="1"/>
</dbReference>
<keyword evidence="10" id="KW-1185">Reference proteome</keyword>
<protein>
    <recommendedName>
        <fullName evidence="7">Protein MgtC</fullName>
    </recommendedName>
</protein>
<name>A0A0B4X8E6_9HYPH</name>
<evidence type="ECO:0000313" key="9">
    <source>
        <dbReference type="EMBL" id="AJD42787.1"/>
    </source>
</evidence>
<feature type="domain" description="MgtC/SapB/SrpB/YhiD N-terminal" evidence="8">
    <location>
        <begin position="23"/>
        <end position="154"/>
    </location>
</feature>
<dbReference type="PANTHER" id="PTHR33778:SF1">
    <property type="entry name" value="MAGNESIUM TRANSPORTER YHID-RELATED"/>
    <property type="match status" value="1"/>
</dbReference>
<feature type="transmembrane region" description="Helical" evidence="7">
    <location>
        <begin position="84"/>
        <end position="103"/>
    </location>
</feature>
<dbReference type="PRINTS" id="PR01837">
    <property type="entry name" value="MGTCSAPBPROT"/>
</dbReference>
<evidence type="ECO:0000256" key="3">
    <source>
        <dbReference type="ARBA" id="ARBA00022475"/>
    </source>
</evidence>
<evidence type="ECO:0000256" key="5">
    <source>
        <dbReference type="ARBA" id="ARBA00022989"/>
    </source>
</evidence>
<evidence type="ECO:0000256" key="1">
    <source>
        <dbReference type="ARBA" id="ARBA00004651"/>
    </source>
</evidence>
<dbReference type="InterPro" id="IPR003416">
    <property type="entry name" value="MgtC/SapB/SrpB/YhiD_fam"/>
</dbReference>
<keyword evidence="4 7" id="KW-0812">Transmembrane</keyword>
<gene>
    <name evidence="9" type="ORF">RGR602_CH03480</name>
</gene>
<keyword evidence="3" id="KW-1003">Cell membrane</keyword>
<reference evidence="9 10" key="1">
    <citation type="submission" date="2013-11" db="EMBL/GenBank/DDBJ databases">
        <title>Complete genome sequence of Rhizobium gallicum bv. gallicum R602.</title>
        <authorList>
            <person name="Bustos P."/>
            <person name="Santamaria R.I."/>
            <person name="Lozano L."/>
            <person name="Acosta J.L."/>
            <person name="Ormeno-Orrillo E."/>
            <person name="Rogel M.A."/>
            <person name="Romero D."/>
            <person name="Cevallos M.A."/>
            <person name="Martinez-Romero E."/>
            <person name="Gonzalez V."/>
        </authorList>
    </citation>
    <scope>NUCLEOTIDE SEQUENCE [LARGE SCALE GENOMIC DNA]</scope>
    <source>
        <strain evidence="9 10">R602</strain>
    </source>
</reference>